<accession>A0A1E7JYA9</accession>
<dbReference type="Proteomes" id="UP000176101">
    <property type="component" value="Unassembled WGS sequence"/>
</dbReference>
<evidence type="ECO:0000313" key="2">
    <source>
        <dbReference type="EMBL" id="OEU96654.1"/>
    </source>
</evidence>
<dbReference type="GO" id="GO:0004386">
    <property type="term" value="F:helicase activity"/>
    <property type="evidence" value="ECO:0007669"/>
    <property type="project" value="UniProtKB-KW"/>
</dbReference>
<organism evidence="2 3">
    <name type="scientific">Streptomyces oceani</name>
    <dbReference type="NCBI Taxonomy" id="1075402"/>
    <lineage>
        <taxon>Bacteria</taxon>
        <taxon>Bacillati</taxon>
        <taxon>Actinomycetota</taxon>
        <taxon>Actinomycetes</taxon>
        <taxon>Kitasatosporales</taxon>
        <taxon>Streptomycetaceae</taxon>
        <taxon>Streptomyces</taxon>
    </lineage>
</organism>
<keyword evidence="2" id="KW-0378">Hydrolase</keyword>
<dbReference type="STRING" id="1075402.AN216_19325"/>
<dbReference type="OrthoDB" id="188274at2"/>
<evidence type="ECO:0000256" key="1">
    <source>
        <dbReference type="SAM" id="MobiDB-lite"/>
    </source>
</evidence>
<dbReference type="PANTHER" id="PTHR38133:SF1">
    <property type="entry name" value="SLR1429 PROTEIN"/>
    <property type="match status" value="1"/>
</dbReference>
<dbReference type="EMBL" id="LJGU01000136">
    <property type="protein sequence ID" value="OEU96654.1"/>
    <property type="molecule type" value="Genomic_DNA"/>
</dbReference>
<sequence length="453" mass="48232">MPATVGGERALTDDERTFEALPPARGQGFARTWWGQAWLRALEDTALEAEQLRRGRRHARQGAVGAVTVRPGRITAVVRDRDGTPHRSDVLVRQLPDSDWELLLEVITGEAGHLAALLDQDLPPRLIEDAANAGVELLPGIGELEPECACDAWDHCPHTAALSYQVARVLDQSPLTLLLLRGRGERALLAELQTRASAEPGKRPDDLGAVAGGVSAYATGAADSSGRETPADQPGVPAEEAFVLGAILPPLPSLPPPVSAPGRPPVLSGGSPPPSEAGVDVTALEFLAWAAAVRAHRALGDALTPEHARNPPEAPLTPAEDAVRLAALDPEERIAARLASGSGRSRVGLDRAVRAWKFGGRRALAVLEGDWRPSAEASARARAQVATAWPEAEGRPALRVDGSHWTVVGEEVQLRYGPRGRWWPYRWEGGAWWPAGSSEADPATALALLRTPR</sequence>
<dbReference type="AlphaFoldDB" id="A0A1E7JYA9"/>
<keyword evidence="2" id="KW-0347">Helicase</keyword>
<name>A0A1E7JYA9_9ACTN</name>
<gene>
    <name evidence="2" type="ORF">AN216_19325</name>
</gene>
<proteinExistence type="predicted"/>
<comment type="caution">
    <text evidence="2">The sequence shown here is derived from an EMBL/GenBank/DDBJ whole genome shotgun (WGS) entry which is preliminary data.</text>
</comment>
<evidence type="ECO:0000313" key="3">
    <source>
        <dbReference type="Proteomes" id="UP000176101"/>
    </source>
</evidence>
<keyword evidence="2" id="KW-0547">Nucleotide-binding</keyword>
<dbReference type="PANTHER" id="PTHR38133">
    <property type="entry name" value="SLR1429 PROTEIN"/>
    <property type="match status" value="1"/>
</dbReference>
<dbReference type="PATRIC" id="fig|1075402.3.peg.1307"/>
<keyword evidence="2" id="KW-0067">ATP-binding</keyword>
<feature type="compositionally biased region" description="Pro residues" evidence="1">
    <location>
        <begin position="254"/>
        <end position="264"/>
    </location>
</feature>
<keyword evidence="3" id="KW-1185">Reference proteome</keyword>
<protein>
    <submittedName>
        <fullName evidence="2">SWF or SNF family helicase</fullName>
    </submittedName>
</protein>
<reference evidence="2 3" key="1">
    <citation type="journal article" date="2016" name="Front. Microbiol.">
        <title>Comparative Genomics Analysis of Streptomyces Species Reveals Their Adaptation to the Marine Environment and Their Diversity at the Genomic Level.</title>
        <authorList>
            <person name="Tian X."/>
            <person name="Zhang Z."/>
            <person name="Yang T."/>
            <person name="Chen M."/>
            <person name="Li J."/>
            <person name="Chen F."/>
            <person name="Yang J."/>
            <person name="Li W."/>
            <person name="Zhang B."/>
            <person name="Zhang Z."/>
            <person name="Wu J."/>
            <person name="Zhang C."/>
            <person name="Long L."/>
            <person name="Xiao J."/>
        </authorList>
    </citation>
    <scope>NUCLEOTIDE SEQUENCE [LARGE SCALE GENOMIC DNA]</scope>
    <source>
        <strain evidence="2 3">SCSIO 02100</strain>
    </source>
</reference>
<feature type="region of interest" description="Disordered" evidence="1">
    <location>
        <begin position="254"/>
        <end position="277"/>
    </location>
</feature>